<evidence type="ECO:0000256" key="5">
    <source>
        <dbReference type="PROSITE-ProRule" id="PRU00309"/>
    </source>
</evidence>
<dbReference type="InterPro" id="IPR006612">
    <property type="entry name" value="THAP_Znf"/>
</dbReference>
<evidence type="ECO:0000313" key="10">
    <source>
        <dbReference type="Proteomes" id="UP000693946"/>
    </source>
</evidence>
<dbReference type="SMART" id="SM00692">
    <property type="entry name" value="DM3"/>
    <property type="match status" value="1"/>
</dbReference>
<accession>A0AAV6S683</accession>
<feature type="region of interest" description="Disordered" evidence="7">
    <location>
        <begin position="86"/>
        <end position="106"/>
    </location>
</feature>
<organism evidence="9 10">
    <name type="scientific">Solea senegalensis</name>
    <name type="common">Senegalese sole</name>
    <dbReference type="NCBI Taxonomy" id="28829"/>
    <lineage>
        <taxon>Eukaryota</taxon>
        <taxon>Metazoa</taxon>
        <taxon>Chordata</taxon>
        <taxon>Craniata</taxon>
        <taxon>Vertebrata</taxon>
        <taxon>Euteleostomi</taxon>
        <taxon>Actinopterygii</taxon>
        <taxon>Neopterygii</taxon>
        <taxon>Teleostei</taxon>
        <taxon>Neoteleostei</taxon>
        <taxon>Acanthomorphata</taxon>
        <taxon>Carangaria</taxon>
        <taxon>Pleuronectiformes</taxon>
        <taxon>Pleuronectoidei</taxon>
        <taxon>Soleidae</taxon>
        <taxon>Solea</taxon>
    </lineage>
</organism>
<keyword evidence="4 5" id="KW-0238">DNA-binding</keyword>
<proteinExistence type="predicted"/>
<dbReference type="SMART" id="SM00980">
    <property type="entry name" value="THAP"/>
    <property type="match status" value="1"/>
</dbReference>
<dbReference type="AlphaFoldDB" id="A0AAV6S683"/>
<evidence type="ECO:0000256" key="4">
    <source>
        <dbReference type="ARBA" id="ARBA00023125"/>
    </source>
</evidence>
<reference evidence="9 10" key="1">
    <citation type="journal article" date="2021" name="Sci. Rep.">
        <title>Chromosome anchoring in Senegalese sole (Solea senegalensis) reveals sex-associated markers and genome rearrangements in flatfish.</title>
        <authorList>
            <person name="Guerrero-Cozar I."/>
            <person name="Gomez-Garrido J."/>
            <person name="Berbel C."/>
            <person name="Martinez-Blanch J.F."/>
            <person name="Alioto T."/>
            <person name="Claros M.G."/>
            <person name="Gagnaire P.A."/>
            <person name="Manchado M."/>
        </authorList>
    </citation>
    <scope>NUCLEOTIDE SEQUENCE [LARGE SCALE GENOMIC DNA]</scope>
    <source>
        <strain evidence="9">Sse05_10M</strain>
    </source>
</reference>
<evidence type="ECO:0000256" key="7">
    <source>
        <dbReference type="SAM" id="MobiDB-lite"/>
    </source>
</evidence>
<sequence length="190" mass="21768">MPESCSAWGCTNRRTVQNKSNGVTFHRFPKEKELRRQWEVASRKEICSTSKSAVLCSDHFKPEDFDRTGQVVRIREGAKPSIFSFSTRQKRSGATRTTQTSRKAEESLSVDGFLSVNKTEPLPNADHSYALPASPALVKSRLSKALVRVEHLEREMRNMKDRERRAKIRVHSLLKDLQEKKLVKKDLKDA</sequence>
<keyword evidence="3" id="KW-0862">Zinc</keyword>
<dbReference type="PANTHER" id="PTHR47696:SF2">
    <property type="entry name" value="PROVISIONAL ORTHOLOG OF THAP DOMAIN CONTAINING 1"/>
    <property type="match status" value="1"/>
</dbReference>
<dbReference type="EMBL" id="JAGKHQ010000007">
    <property type="protein sequence ID" value="KAG7512629.1"/>
    <property type="molecule type" value="Genomic_DNA"/>
</dbReference>
<evidence type="ECO:0000259" key="8">
    <source>
        <dbReference type="PROSITE" id="PS50950"/>
    </source>
</evidence>
<keyword evidence="10" id="KW-1185">Reference proteome</keyword>
<evidence type="ECO:0000256" key="6">
    <source>
        <dbReference type="SAM" id="Coils"/>
    </source>
</evidence>
<feature type="domain" description="THAP-type" evidence="8">
    <location>
        <begin position="1"/>
        <end position="83"/>
    </location>
</feature>
<dbReference type="GO" id="GO:0008270">
    <property type="term" value="F:zinc ion binding"/>
    <property type="evidence" value="ECO:0007669"/>
    <property type="project" value="UniProtKB-KW"/>
</dbReference>
<dbReference type="GO" id="GO:0003677">
    <property type="term" value="F:DNA binding"/>
    <property type="evidence" value="ECO:0007669"/>
    <property type="project" value="UniProtKB-UniRule"/>
</dbReference>
<protein>
    <submittedName>
        <fullName evidence="9">THAP domain-containing protein 6-like</fullName>
    </submittedName>
</protein>
<keyword evidence="2 5" id="KW-0863">Zinc-finger</keyword>
<evidence type="ECO:0000313" key="9">
    <source>
        <dbReference type="EMBL" id="KAG7512629.1"/>
    </source>
</evidence>
<gene>
    <name evidence="9" type="ORF">JOB18_035147</name>
</gene>
<dbReference type="PANTHER" id="PTHR47696">
    <property type="entry name" value="THAP DOMAIN-CONTAINING PROTEIN 2"/>
    <property type="match status" value="1"/>
</dbReference>
<keyword evidence="6" id="KW-0175">Coiled coil</keyword>
<dbReference type="Pfam" id="PF05485">
    <property type="entry name" value="THAP"/>
    <property type="match status" value="1"/>
</dbReference>
<keyword evidence="1" id="KW-0479">Metal-binding</keyword>
<dbReference type="PROSITE" id="PS50950">
    <property type="entry name" value="ZF_THAP"/>
    <property type="match status" value="1"/>
</dbReference>
<evidence type="ECO:0000256" key="3">
    <source>
        <dbReference type="ARBA" id="ARBA00022833"/>
    </source>
</evidence>
<dbReference type="Proteomes" id="UP000693946">
    <property type="component" value="Linkage Group LG15"/>
</dbReference>
<evidence type="ECO:0000256" key="1">
    <source>
        <dbReference type="ARBA" id="ARBA00022723"/>
    </source>
</evidence>
<dbReference type="InterPro" id="IPR026521">
    <property type="entry name" value="THAP2"/>
</dbReference>
<evidence type="ECO:0000256" key="2">
    <source>
        <dbReference type="ARBA" id="ARBA00022771"/>
    </source>
</evidence>
<feature type="coiled-coil region" evidence="6">
    <location>
        <begin position="142"/>
        <end position="169"/>
    </location>
</feature>
<name>A0AAV6S683_SOLSE</name>
<comment type="caution">
    <text evidence="9">The sequence shown here is derived from an EMBL/GenBank/DDBJ whole genome shotgun (WGS) entry which is preliminary data.</text>
</comment>